<protein>
    <recommendedName>
        <fullName evidence="4 7">Phosphate-binding protein PstS</fullName>
    </recommendedName>
</protein>
<dbReference type="RefSeq" id="WP_201069942.1">
    <property type="nucleotide sequence ID" value="NZ_CP067420.1"/>
</dbReference>
<dbReference type="EMBL" id="CP067420">
    <property type="protein sequence ID" value="QQP87281.1"/>
    <property type="molecule type" value="Genomic_DNA"/>
</dbReference>
<evidence type="ECO:0000256" key="1">
    <source>
        <dbReference type="ARBA" id="ARBA00002841"/>
    </source>
</evidence>
<dbReference type="Proteomes" id="UP000595197">
    <property type="component" value="Chromosome"/>
</dbReference>
<organism evidence="10 11">
    <name type="scientific">Skermanella cutis</name>
    <dbReference type="NCBI Taxonomy" id="2775420"/>
    <lineage>
        <taxon>Bacteria</taxon>
        <taxon>Pseudomonadati</taxon>
        <taxon>Pseudomonadota</taxon>
        <taxon>Alphaproteobacteria</taxon>
        <taxon>Rhodospirillales</taxon>
        <taxon>Azospirillaceae</taxon>
        <taxon>Skermanella</taxon>
    </lineage>
</organism>
<dbReference type="NCBIfam" id="TIGR00975">
    <property type="entry name" value="3a0107s03"/>
    <property type="match status" value="1"/>
</dbReference>
<evidence type="ECO:0000256" key="8">
    <source>
        <dbReference type="SAM" id="SignalP"/>
    </source>
</evidence>
<feature type="chain" id="PRO_5047545666" description="Phosphate-binding protein PstS" evidence="8">
    <location>
        <begin position="28"/>
        <end position="354"/>
    </location>
</feature>
<evidence type="ECO:0000256" key="3">
    <source>
        <dbReference type="ARBA" id="ARBA00011529"/>
    </source>
</evidence>
<keyword evidence="8" id="KW-0732">Signal</keyword>
<evidence type="ECO:0000256" key="7">
    <source>
        <dbReference type="PIRNR" id="PIRNR002756"/>
    </source>
</evidence>
<dbReference type="PIRSF" id="PIRSF002756">
    <property type="entry name" value="PstS"/>
    <property type="match status" value="1"/>
</dbReference>
<dbReference type="Gene3D" id="3.40.190.10">
    <property type="entry name" value="Periplasmic binding protein-like II"/>
    <property type="match status" value="2"/>
</dbReference>
<gene>
    <name evidence="10" type="primary">pstS</name>
    <name evidence="10" type="ORF">IGS68_14225</name>
</gene>
<keyword evidence="11" id="KW-1185">Reference proteome</keyword>
<name>A0ABX7AZF1_9PROT</name>
<dbReference type="InterPro" id="IPR005673">
    <property type="entry name" value="ABC_phos-bd_PstS"/>
</dbReference>
<evidence type="ECO:0000256" key="4">
    <source>
        <dbReference type="ARBA" id="ARBA00021889"/>
    </source>
</evidence>
<evidence type="ECO:0000313" key="11">
    <source>
        <dbReference type="Proteomes" id="UP000595197"/>
    </source>
</evidence>
<proteinExistence type="inferred from homology"/>
<keyword evidence="6 7" id="KW-0592">Phosphate transport</keyword>
<feature type="signal peptide" evidence="8">
    <location>
        <begin position="1"/>
        <end position="27"/>
    </location>
</feature>
<dbReference type="InterPro" id="IPR024370">
    <property type="entry name" value="PBP_domain"/>
</dbReference>
<evidence type="ECO:0000313" key="10">
    <source>
        <dbReference type="EMBL" id="QQP87281.1"/>
    </source>
</evidence>
<dbReference type="PANTHER" id="PTHR42996">
    <property type="entry name" value="PHOSPHATE-BINDING PROTEIN PSTS"/>
    <property type="match status" value="1"/>
</dbReference>
<sequence>MSIISKTVIRSAIAGLAGIVLGSSAYAQNISGAGATFPFPVYSRWAQAYQQETGTSINYQAIGSGGGIRQIRERTVTFGASDSPLKPEELEQAGLVQFPMIMGGVVPVVNIPGVQPGQLKLDGPTLANIYLGEITSWDDDAIKALNPDLQLPSLAIAPVYRSDGSGTNFLFTNYLNQVSDDFKQQVGSATSVQWPTGLGARGNEGVAAQTGQTRGAIGYVEYAYAKQNNMTNALLQSQSGEWVEPSSQSFQAAAASADWSSSPGYYVILTNQPGPQSWPITGASFILMHRQPQDPAAARSALQFFDWAYVNGKQMADELDYVPMPDNVVQMVEQTWTEDFAQVNGEPLWTGGKR</sequence>
<comment type="subunit">
    <text evidence="3 7">The complex is composed of two ATP-binding proteins (PstB), two transmembrane proteins (PstC and PstA) and a solute-binding protein (PstS).</text>
</comment>
<dbReference type="CDD" id="cd13565">
    <property type="entry name" value="PBP2_PstS"/>
    <property type="match status" value="1"/>
</dbReference>
<evidence type="ECO:0000256" key="6">
    <source>
        <dbReference type="ARBA" id="ARBA00022592"/>
    </source>
</evidence>
<dbReference type="Pfam" id="PF12849">
    <property type="entry name" value="PBP_like_2"/>
    <property type="match status" value="1"/>
</dbReference>
<dbReference type="PANTHER" id="PTHR42996:SF1">
    <property type="entry name" value="PHOSPHATE-BINDING PROTEIN PSTS"/>
    <property type="match status" value="1"/>
</dbReference>
<reference evidence="10" key="1">
    <citation type="submission" date="2021-02" db="EMBL/GenBank/DDBJ databases">
        <title>Skermanella TT6 skin isolate.</title>
        <authorList>
            <person name="Lee K."/>
            <person name="Ganzorig M."/>
        </authorList>
    </citation>
    <scope>NUCLEOTIDE SEQUENCE</scope>
    <source>
        <strain evidence="10">TT6</strain>
    </source>
</reference>
<evidence type="ECO:0000256" key="2">
    <source>
        <dbReference type="ARBA" id="ARBA00008725"/>
    </source>
</evidence>
<dbReference type="NCBIfam" id="NF008171">
    <property type="entry name" value="PRK10918.1"/>
    <property type="match status" value="1"/>
</dbReference>
<comment type="function">
    <text evidence="1 7">Part of the ABC transporter complex PstSACB involved in phosphate import.</text>
</comment>
<evidence type="ECO:0000259" key="9">
    <source>
        <dbReference type="Pfam" id="PF12849"/>
    </source>
</evidence>
<keyword evidence="5 7" id="KW-0813">Transport</keyword>
<feature type="domain" description="PBP" evidence="9">
    <location>
        <begin position="27"/>
        <end position="309"/>
    </location>
</feature>
<dbReference type="InterPro" id="IPR050962">
    <property type="entry name" value="Phosphate-bind_PstS"/>
</dbReference>
<accession>A0ABX7AZF1</accession>
<comment type="similarity">
    <text evidence="2 7">Belongs to the PstS family.</text>
</comment>
<dbReference type="SUPFAM" id="SSF53850">
    <property type="entry name" value="Periplasmic binding protein-like II"/>
    <property type="match status" value="1"/>
</dbReference>
<evidence type="ECO:0000256" key="5">
    <source>
        <dbReference type="ARBA" id="ARBA00022448"/>
    </source>
</evidence>